<dbReference type="AlphaFoldDB" id="A0A381R248"/>
<dbReference type="PANTHER" id="PTHR33969:SF2">
    <property type="entry name" value="SEGREGATION AND CONDENSATION PROTEIN A"/>
    <property type="match status" value="1"/>
</dbReference>
<dbReference type="Pfam" id="PF02616">
    <property type="entry name" value="SMC_ScpA"/>
    <property type="match status" value="1"/>
</dbReference>
<proteinExistence type="predicted"/>
<evidence type="ECO:0008006" key="2">
    <source>
        <dbReference type="Google" id="ProtNLM"/>
    </source>
</evidence>
<reference evidence="1" key="1">
    <citation type="submission" date="2018-05" db="EMBL/GenBank/DDBJ databases">
        <authorList>
            <person name="Lanie J.A."/>
            <person name="Ng W.-L."/>
            <person name="Kazmierczak K.M."/>
            <person name="Andrzejewski T.M."/>
            <person name="Davidsen T.M."/>
            <person name="Wayne K.J."/>
            <person name="Tettelin H."/>
            <person name="Glass J.I."/>
            <person name="Rusch D."/>
            <person name="Podicherti R."/>
            <person name="Tsui H.-C.T."/>
            <person name="Winkler M.E."/>
        </authorList>
    </citation>
    <scope>NUCLEOTIDE SEQUENCE</scope>
</reference>
<dbReference type="PANTHER" id="PTHR33969">
    <property type="entry name" value="SEGREGATION AND CONDENSATION PROTEIN A"/>
    <property type="match status" value="1"/>
</dbReference>
<dbReference type="InterPro" id="IPR003768">
    <property type="entry name" value="ScpA"/>
</dbReference>
<dbReference type="EMBL" id="UINC01001572">
    <property type="protein sequence ID" value="SUZ83927.1"/>
    <property type="molecule type" value="Genomic_DNA"/>
</dbReference>
<name>A0A381R248_9ZZZZ</name>
<organism evidence="1">
    <name type="scientific">marine metagenome</name>
    <dbReference type="NCBI Taxonomy" id="408172"/>
    <lineage>
        <taxon>unclassified sequences</taxon>
        <taxon>metagenomes</taxon>
        <taxon>ecological metagenomes</taxon>
    </lineage>
</organism>
<evidence type="ECO:0000313" key="1">
    <source>
        <dbReference type="EMBL" id="SUZ83927.1"/>
    </source>
</evidence>
<gene>
    <name evidence="1" type="ORF">METZ01_LOCUS36781</name>
</gene>
<feature type="non-terminal residue" evidence="1">
    <location>
        <position position="1"/>
    </location>
</feature>
<sequence length="253" mass="29166">VRDDFFLVEIERFQGPLDLLLHLIRTQDIDVFDIPVARITDQFLKAIEGLDAEDLDSAGEFLETAATLIRIKAQMLLPREGDDEDEDPRAELVRRLLEYEQIREISQRMRASEADRGRRFSKGFIPARPKLLHQEMPLETTWADVLSAALAVETPTLRQGLHRVTTRTISMQEKVVLILDRLQDQSGIEFSRLLRGFGDTMHGVMTFLAGLELTRRRVLFLRQSEPFSELWLYRREEDEDGGNTDAEVIEVDS</sequence>
<protein>
    <recommendedName>
        <fullName evidence="2">Segregation/condensation protein A</fullName>
    </recommendedName>
</protein>
<dbReference type="Gene3D" id="6.10.250.2410">
    <property type="match status" value="1"/>
</dbReference>
<accession>A0A381R248</accession>